<feature type="transmembrane region" description="Helical" evidence="6">
    <location>
        <begin position="7"/>
        <end position="26"/>
    </location>
</feature>
<keyword evidence="3 6" id="KW-0812">Transmembrane</keyword>
<evidence type="ECO:0000256" key="3">
    <source>
        <dbReference type="ARBA" id="ARBA00022692"/>
    </source>
</evidence>
<keyword evidence="5 6" id="KW-0472">Membrane</keyword>
<feature type="transmembrane region" description="Helical" evidence="6">
    <location>
        <begin position="32"/>
        <end position="54"/>
    </location>
</feature>
<comment type="similarity">
    <text evidence="2">Belongs to the UPF0057 (PMP3) family.</text>
</comment>
<organism evidence="7 8">
    <name type="scientific">Lentinula lateritia</name>
    <dbReference type="NCBI Taxonomy" id="40482"/>
    <lineage>
        <taxon>Eukaryota</taxon>
        <taxon>Fungi</taxon>
        <taxon>Dikarya</taxon>
        <taxon>Basidiomycota</taxon>
        <taxon>Agaricomycotina</taxon>
        <taxon>Agaricomycetes</taxon>
        <taxon>Agaricomycetidae</taxon>
        <taxon>Agaricales</taxon>
        <taxon>Marasmiineae</taxon>
        <taxon>Omphalotaceae</taxon>
        <taxon>Lentinula</taxon>
    </lineage>
</organism>
<comment type="subcellular location">
    <subcellularLocation>
        <location evidence="1">Membrane</location>
    </subcellularLocation>
</comment>
<dbReference type="EMBL" id="JANVFS010000001">
    <property type="protein sequence ID" value="KAJ4495711.1"/>
    <property type="molecule type" value="Genomic_DNA"/>
</dbReference>
<reference evidence="7" key="1">
    <citation type="submission" date="2022-08" db="EMBL/GenBank/DDBJ databases">
        <authorList>
            <consortium name="DOE Joint Genome Institute"/>
            <person name="Min B."/>
            <person name="Riley R."/>
            <person name="Sierra-Patev S."/>
            <person name="Naranjo-Ortiz M."/>
            <person name="Looney B."/>
            <person name="Konkel Z."/>
            <person name="Slot J.C."/>
            <person name="Sakamoto Y."/>
            <person name="Steenwyk J.L."/>
            <person name="Rokas A."/>
            <person name="Carro J."/>
            <person name="Camarero S."/>
            <person name="Ferreira P."/>
            <person name="Molpeceres G."/>
            <person name="Ruiz-Duenas F.J."/>
            <person name="Serrano A."/>
            <person name="Henrissat B."/>
            <person name="Drula E."/>
            <person name="Hughes K.W."/>
            <person name="Mata J.L."/>
            <person name="Ishikawa N.K."/>
            <person name="Vargas-Isla R."/>
            <person name="Ushijima S."/>
            <person name="Smith C.A."/>
            <person name="Ahrendt S."/>
            <person name="Andreopoulos W."/>
            <person name="He G."/>
            <person name="Labutti K."/>
            <person name="Lipzen A."/>
            <person name="Ng V."/>
            <person name="Sandor L."/>
            <person name="Barry K."/>
            <person name="Martinez A.T."/>
            <person name="Xiao Y."/>
            <person name="Gibbons J.G."/>
            <person name="Terashima K."/>
            <person name="Hibbett D.S."/>
            <person name="Grigoriev I.V."/>
        </authorList>
    </citation>
    <scope>NUCLEOTIDE SEQUENCE</scope>
    <source>
        <strain evidence="7">Sp2 HRB7682 ss15</strain>
    </source>
</reference>
<proteinExistence type="inferred from homology"/>
<evidence type="ECO:0000256" key="6">
    <source>
        <dbReference type="SAM" id="Phobius"/>
    </source>
</evidence>
<dbReference type="PANTHER" id="PTHR21659:SF42">
    <property type="entry name" value="UPF0057 MEMBRANE PROTEIN ZK632.10-RELATED"/>
    <property type="match status" value="1"/>
</dbReference>
<sequence length="62" mass="7238">MAIRTDDVLIIICAILLPPVAVFLMKRPVSDILINILLTFLFWIGGIIHALYLWNERRKAWF</sequence>
<dbReference type="InterPro" id="IPR000612">
    <property type="entry name" value="PMP3"/>
</dbReference>
<accession>A0A9W9E0Y9</accession>
<reference evidence="7" key="2">
    <citation type="journal article" date="2023" name="Proc. Natl. Acad. Sci. U.S.A.">
        <title>A global phylogenomic analysis of the shiitake genus Lentinula.</title>
        <authorList>
            <person name="Sierra-Patev S."/>
            <person name="Min B."/>
            <person name="Naranjo-Ortiz M."/>
            <person name="Looney B."/>
            <person name="Konkel Z."/>
            <person name="Slot J.C."/>
            <person name="Sakamoto Y."/>
            <person name="Steenwyk J.L."/>
            <person name="Rokas A."/>
            <person name="Carro J."/>
            <person name="Camarero S."/>
            <person name="Ferreira P."/>
            <person name="Molpeceres G."/>
            <person name="Ruiz-Duenas F.J."/>
            <person name="Serrano A."/>
            <person name="Henrissat B."/>
            <person name="Drula E."/>
            <person name="Hughes K.W."/>
            <person name="Mata J.L."/>
            <person name="Ishikawa N.K."/>
            <person name="Vargas-Isla R."/>
            <person name="Ushijima S."/>
            <person name="Smith C.A."/>
            <person name="Donoghue J."/>
            <person name="Ahrendt S."/>
            <person name="Andreopoulos W."/>
            <person name="He G."/>
            <person name="LaButti K."/>
            <person name="Lipzen A."/>
            <person name="Ng V."/>
            <person name="Riley R."/>
            <person name="Sandor L."/>
            <person name="Barry K."/>
            <person name="Martinez A.T."/>
            <person name="Xiao Y."/>
            <person name="Gibbons J.G."/>
            <person name="Terashima K."/>
            <person name="Grigoriev I.V."/>
            <person name="Hibbett D."/>
        </authorList>
    </citation>
    <scope>NUCLEOTIDE SEQUENCE</scope>
    <source>
        <strain evidence="7">Sp2 HRB7682 ss15</strain>
    </source>
</reference>
<protein>
    <submittedName>
        <fullName evidence="7">Uncharacterized protein</fullName>
    </submittedName>
</protein>
<dbReference type="Proteomes" id="UP001150238">
    <property type="component" value="Unassembled WGS sequence"/>
</dbReference>
<comment type="caution">
    <text evidence="7">The sequence shown here is derived from an EMBL/GenBank/DDBJ whole genome shotgun (WGS) entry which is preliminary data.</text>
</comment>
<evidence type="ECO:0000256" key="1">
    <source>
        <dbReference type="ARBA" id="ARBA00004370"/>
    </source>
</evidence>
<evidence type="ECO:0000256" key="2">
    <source>
        <dbReference type="ARBA" id="ARBA00009530"/>
    </source>
</evidence>
<name>A0A9W9E0Y9_9AGAR</name>
<evidence type="ECO:0000256" key="4">
    <source>
        <dbReference type="ARBA" id="ARBA00022989"/>
    </source>
</evidence>
<gene>
    <name evidence="7" type="ORF">C8J55DRAFT_494609</name>
</gene>
<evidence type="ECO:0000256" key="5">
    <source>
        <dbReference type="ARBA" id="ARBA00023136"/>
    </source>
</evidence>
<dbReference type="AlphaFoldDB" id="A0A9W9E0Y9"/>
<dbReference type="Pfam" id="PF01679">
    <property type="entry name" value="Pmp3"/>
    <property type="match status" value="1"/>
</dbReference>
<dbReference type="PANTHER" id="PTHR21659">
    <property type="entry name" value="HYDROPHOBIC PROTEIN RCI2 LOW TEMPERATURE AND SALT RESPONSIVE PROTEIN LTI6 -RELATED"/>
    <property type="match status" value="1"/>
</dbReference>
<evidence type="ECO:0000313" key="8">
    <source>
        <dbReference type="Proteomes" id="UP001150238"/>
    </source>
</evidence>
<evidence type="ECO:0000313" key="7">
    <source>
        <dbReference type="EMBL" id="KAJ4495711.1"/>
    </source>
</evidence>
<keyword evidence="4 6" id="KW-1133">Transmembrane helix</keyword>
<dbReference type="GO" id="GO:0016020">
    <property type="term" value="C:membrane"/>
    <property type="evidence" value="ECO:0007669"/>
    <property type="project" value="UniProtKB-SubCell"/>
</dbReference>